<dbReference type="Proteomes" id="UP000509623">
    <property type="component" value="Chromosome"/>
</dbReference>
<evidence type="ECO:0000313" key="3">
    <source>
        <dbReference type="EMBL" id="QKO30333.1"/>
    </source>
</evidence>
<keyword evidence="5" id="KW-1185">Reference proteome</keyword>
<dbReference type="EMBL" id="CP046161">
    <property type="protein sequence ID" value="QKO30333.1"/>
    <property type="molecule type" value="Genomic_DNA"/>
</dbReference>
<dbReference type="KEGG" id="clf:GJQ69_00320"/>
<proteinExistence type="predicted"/>
<organism evidence="2 4">
    <name type="scientific">Caproicibacterium lactatifermentans</name>
    <dbReference type="NCBI Taxonomy" id="2666138"/>
    <lineage>
        <taxon>Bacteria</taxon>
        <taxon>Bacillati</taxon>
        <taxon>Bacillota</taxon>
        <taxon>Clostridia</taxon>
        <taxon>Eubacteriales</taxon>
        <taxon>Oscillospiraceae</taxon>
        <taxon>Caproicibacterium</taxon>
    </lineage>
</organism>
<evidence type="ECO:0000256" key="1">
    <source>
        <dbReference type="SAM" id="SignalP"/>
    </source>
</evidence>
<evidence type="ECO:0000313" key="5">
    <source>
        <dbReference type="Proteomes" id="UP000509623"/>
    </source>
</evidence>
<reference evidence="3" key="3">
    <citation type="journal article" date="2022" name="Int. J. Syst. Evol. Microbiol.">
        <title>Caproicibacterium lactatifermentans sp. nov., isolated from pit clay used for the production of Chinese strong aroma-type liquor.</title>
        <authorList>
            <person name="Wang H."/>
            <person name="Gu Y."/>
            <person name="Zhao D."/>
            <person name="Qiao Z."/>
            <person name="Zheng J."/>
            <person name="Gao J."/>
            <person name="Ren C."/>
            <person name="Xu Y."/>
        </authorList>
    </citation>
    <scope>NUCLEOTIDE SEQUENCE</scope>
    <source>
        <strain evidence="3">JNU-WLY1368</strain>
    </source>
</reference>
<evidence type="ECO:0008006" key="6">
    <source>
        <dbReference type="Google" id="ProtNLM"/>
    </source>
</evidence>
<dbReference type="AlphaFoldDB" id="A0A859DSS5"/>
<evidence type="ECO:0000313" key="2">
    <source>
        <dbReference type="EMBL" id="QKN23061.1"/>
    </source>
</evidence>
<feature type="signal peptide" evidence="1">
    <location>
        <begin position="1"/>
        <end position="22"/>
    </location>
</feature>
<dbReference type="Proteomes" id="UP000501316">
    <property type="component" value="Chromosome"/>
</dbReference>
<dbReference type="RefSeq" id="WP_086034873.1">
    <property type="nucleotide sequence ID" value="NZ_CP046051.1"/>
</dbReference>
<evidence type="ECO:0000313" key="4">
    <source>
        <dbReference type="Proteomes" id="UP000501316"/>
    </source>
</evidence>
<gene>
    <name evidence="2" type="ORF">GJQ69_00320</name>
    <name evidence="3" type="ORF">GKP14_04460</name>
</gene>
<reference evidence="4 5" key="1">
    <citation type="submission" date="2019-11" db="EMBL/GenBank/DDBJ databases">
        <authorList>
            <person name="Ren C."/>
            <person name="Wang H."/>
            <person name="Xu Y."/>
        </authorList>
    </citation>
    <scope>NUCLEOTIDE SEQUENCE [LARGE SCALE GENOMIC DNA]</scope>
    <source>
        <strain evidence="5">JNU-WLY1368</strain>
        <strain evidence="2 4">LBM 19010</strain>
    </source>
</reference>
<name>A0A859DSS5_9FIRM</name>
<keyword evidence="1" id="KW-0732">Signal</keyword>
<feature type="chain" id="PRO_5044663974" description="Lipoprotein" evidence="1">
    <location>
        <begin position="23"/>
        <end position="444"/>
    </location>
</feature>
<dbReference type="EMBL" id="CP046051">
    <property type="protein sequence ID" value="QKN23061.1"/>
    <property type="molecule type" value="Genomic_DNA"/>
</dbReference>
<protein>
    <recommendedName>
        <fullName evidence="6">Lipoprotein</fullName>
    </recommendedName>
</protein>
<sequence length="444" mass="48704">MKRVIASVLAAAMIGVSFTACGSASPRNQAAASSQTNVDKVIAEAEKMTNQELYKKAIEESKGKTMYGIGNSSRGATAGTNFVKMLKTIDSSYDGKVEWSQPKNNSIFTLLTSDIASAQHTYSMTLIQDGNQIQSKMLNTGYLKNFIPKDWLAANGADEKTNGHPFALQSQVKVFAFNNVGGAKFNNCWDFVYKDQHPMFMGVNSEPVGKNFLYMLTDSQYADMMKSAFDSLSADKKAYFQPIVNSMAGEGSKLGLTGDNVKYSLAWIKLWCQQYNKQTDDGPTCTQLVTKSAANQSALLVNSKFRSIEESASSSKKNVTIAVYQDGYHGIGGFSYKHYLQVLKTSPLPWTACAFIAYMTTNKDGYVAWGKDMGSYCSNPSIMQDHSKDGYVNGVNTFAVKNDKPFSWWTSNNGGRLVVEDPAYCAKTSSQMSDWVDSFVSSKG</sequence>
<reference evidence="3" key="2">
    <citation type="journal article" date="2021" name="Appl. Environ. Microbiol.">
        <title>Adaptability of a Caproate-Producing Bacterium Contributes to Its Dominance in an Anaerobic Fermentation System.</title>
        <authorList>
            <person name="Wang H."/>
            <person name="Gu Y."/>
            <person name="Zhou W."/>
            <person name="Zhao D."/>
            <person name="Qiao Z."/>
            <person name="Zheng J."/>
            <person name="Gao J."/>
            <person name="Chen X."/>
            <person name="Ren C."/>
            <person name="Xu Y."/>
        </authorList>
    </citation>
    <scope>NUCLEOTIDE SEQUENCE</scope>
    <source>
        <strain evidence="3">JNU-WLY1368</strain>
    </source>
</reference>
<dbReference type="PROSITE" id="PS51257">
    <property type="entry name" value="PROKAR_LIPOPROTEIN"/>
    <property type="match status" value="1"/>
</dbReference>
<accession>A0A859DSS5</accession>